<reference evidence="4" key="1">
    <citation type="submission" date="2022-05" db="EMBL/GenBank/DDBJ databases">
        <authorList>
            <person name="Tuo L."/>
        </authorList>
    </citation>
    <scope>NUCLEOTIDE SEQUENCE</scope>
    <source>
        <strain evidence="4">BSK12Z-4</strain>
    </source>
</reference>
<evidence type="ECO:0000256" key="1">
    <source>
        <dbReference type="SAM" id="MobiDB-lite"/>
    </source>
</evidence>
<feature type="region of interest" description="Disordered" evidence="1">
    <location>
        <begin position="1"/>
        <end position="20"/>
    </location>
</feature>
<proteinExistence type="predicted"/>
<sequence>MSAPHDRRPARDRATSRRRRGQRGSAVVDFVLVLAVVLPLVLGILQLALTLFVRNTLASAASDGARYGAVVGRGPEDARARTVSQASSVVSGRFADDVSADVVSVDGAPTVVVTVRAEVPALGIGGPAVAFEVSGSAVQETEQ</sequence>
<dbReference type="Pfam" id="PF07811">
    <property type="entry name" value="TadE"/>
    <property type="match status" value="1"/>
</dbReference>
<keyword evidence="2" id="KW-0812">Transmembrane</keyword>
<evidence type="ECO:0000256" key="2">
    <source>
        <dbReference type="SAM" id="Phobius"/>
    </source>
</evidence>
<feature type="transmembrane region" description="Helical" evidence="2">
    <location>
        <begin position="26"/>
        <end position="49"/>
    </location>
</feature>
<dbReference type="Proteomes" id="UP001139485">
    <property type="component" value="Unassembled WGS sequence"/>
</dbReference>
<protein>
    <submittedName>
        <fullName evidence="4">Pilus assembly protein</fullName>
    </submittedName>
</protein>
<keyword evidence="2" id="KW-1133">Transmembrane helix</keyword>
<keyword evidence="2" id="KW-0472">Membrane</keyword>
<feature type="compositionally biased region" description="Basic and acidic residues" evidence="1">
    <location>
        <begin position="1"/>
        <end position="15"/>
    </location>
</feature>
<gene>
    <name evidence="4" type="ORF">M8330_09415</name>
</gene>
<dbReference type="InterPro" id="IPR012495">
    <property type="entry name" value="TadE-like_dom"/>
</dbReference>
<keyword evidence="5" id="KW-1185">Reference proteome</keyword>
<evidence type="ECO:0000313" key="5">
    <source>
        <dbReference type="Proteomes" id="UP001139485"/>
    </source>
</evidence>
<dbReference type="AlphaFoldDB" id="A0A9X2IEP6"/>
<accession>A0A9X2IEP6</accession>
<evidence type="ECO:0000313" key="4">
    <source>
        <dbReference type="EMBL" id="MCM0620512.1"/>
    </source>
</evidence>
<feature type="domain" description="TadE-like" evidence="3">
    <location>
        <begin position="24"/>
        <end position="66"/>
    </location>
</feature>
<comment type="caution">
    <text evidence="4">The sequence shown here is derived from an EMBL/GenBank/DDBJ whole genome shotgun (WGS) entry which is preliminary data.</text>
</comment>
<evidence type="ECO:0000259" key="3">
    <source>
        <dbReference type="Pfam" id="PF07811"/>
    </source>
</evidence>
<dbReference type="EMBL" id="JAMOIL010000010">
    <property type="protein sequence ID" value="MCM0620512.1"/>
    <property type="molecule type" value="Genomic_DNA"/>
</dbReference>
<dbReference type="RefSeq" id="WP_250827110.1">
    <property type="nucleotide sequence ID" value="NZ_JAMOIL010000010.1"/>
</dbReference>
<organism evidence="4 5">
    <name type="scientific">Nocardioides bruguierae</name>
    <dbReference type="NCBI Taxonomy" id="2945102"/>
    <lineage>
        <taxon>Bacteria</taxon>
        <taxon>Bacillati</taxon>
        <taxon>Actinomycetota</taxon>
        <taxon>Actinomycetes</taxon>
        <taxon>Propionibacteriales</taxon>
        <taxon>Nocardioidaceae</taxon>
        <taxon>Nocardioides</taxon>
    </lineage>
</organism>
<name>A0A9X2IEP6_9ACTN</name>